<evidence type="ECO:0000313" key="13">
    <source>
        <dbReference type="EMBL" id="GHG07848.1"/>
    </source>
</evidence>
<accession>A0ABQ3KAX5</accession>
<evidence type="ECO:0000256" key="11">
    <source>
        <dbReference type="ARBA" id="ARBA00023284"/>
    </source>
</evidence>
<comment type="caution">
    <text evidence="13">The sequence shown here is derived from an EMBL/GenBank/DDBJ whole genome shotgun (WGS) entry which is preliminary data.</text>
</comment>
<dbReference type="PIRSF" id="PIRSF036659">
    <property type="entry name" value="BdbC"/>
    <property type="match status" value="1"/>
</dbReference>
<keyword evidence="3" id="KW-0813">Transport</keyword>
<gene>
    <name evidence="13" type="ORF">GCM10017783_20560</name>
</gene>
<evidence type="ECO:0000256" key="7">
    <source>
        <dbReference type="ARBA" id="ARBA00023002"/>
    </source>
</evidence>
<evidence type="ECO:0000256" key="2">
    <source>
        <dbReference type="ARBA" id="ARBA00007602"/>
    </source>
</evidence>
<dbReference type="PANTHER" id="PTHR43469">
    <property type="entry name" value="DISULFIDE FORMATION PROTEIN-RELATED"/>
    <property type="match status" value="1"/>
</dbReference>
<evidence type="ECO:0000256" key="9">
    <source>
        <dbReference type="ARBA" id="ARBA00023157"/>
    </source>
</evidence>
<feature type="transmembrane region" description="Helical" evidence="12">
    <location>
        <begin position="7"/>
        <end position="25"/>
    </location>
</feature>
<evidence type="ECO:0000256" key="10">
    <source>
        <dbReference type="ARBA" id="ARBA00023186"/>
    </source>
</evidence>
<dbReference type="InterPro" id="IPR023380">
    <property type="entry name" value="DsbB-like_sf"/>
</dbReference>
<keyword evidence="8 12" id="KW-0472">Membrane</keyword>
<keyword evidence="4 12" id="KW-0812">Transmembrane</keyword>
<keyword evidence="14" id="KW-1185">Reference proteome</keyword>
<evidence type="ECO:0000256" key="8">
    <source>
        <dbReference type="ARBA" id="ARBA00023136"/>
    </source>
</evidence>
<dbReference type="RefSeq" id="WP_189643657.1">
    <property type="nucleotide sequence ID" value="NZ_BNAL01000029.1"/>
</dbReference>
<evidence type="ECO:0000256" key="12">
    <source>
        <dbReference type="SAM" id="Phobius"/>
    </source>
</evidence>
<keyword evidence="6 12" id="KW-1133">Transmembrane helix</keyword>
<proteinExistence type="inferred from homology"/>
<evidence type="ECO:0000256" key="5">
    <source>
        <dbReference type="ARBA" id="ARBA00022982"/>
    </source>
</evidence>
<evidence type="ECO:0000256" key="6">
    <source>
        <dbReference type="ARBA" id="ARBA00022989"/>
    </source>
</evidence>
<evidence type="ECO:0000256" key="1">
    <source>
        <dbReference type="ARBA" id="ARBA00004141"/>
    </source>
</evidence>
<name>A0ABQ3KAX5_9DEIO</name>
<dbReference type="SUPFAM" id="SSF158442">
    <property type="entry name" value="DsbB-like"/>
    <property type="match status" value="1"/>
</dbReference>
<comment type="similarity">
    <text evidence="2">Belongs to the DsbB family. BdbC subfamily.</text>
</comment>
<dbReference type="Gene3D" id="1.20.1550.10">
    <property type="entry name" value="DsbB-like"/>
    <property type="match status" value="1"/>
</dbReference>
<keyword evidence="11" id="KW-0676">Redox-active center</keyword>
<dbReference type="PANTHER" id="PTHR43469:SF1">
    <property type="entry name" value="SPBETA PROPHAGE-DERIVED DISULFIDE BOND FORMATION PROTEIN B"/>
    <property type="match status" value="1"/>
</dbReference>
<organism evidence="13 14">
    <name type="scientific">Deinococcus piscis</name>
    <dbReference type="NCBI Taxonomy" id="394230"/>
    <lineage>
        <taxon>Bacteria</taxon>
        <taxon>Thermotogati</taxon>
        <taxon>Deinococcota</taxon>
        <taxon>Deinococci</taxon>
        <taxon>Deinococcales</taxon>
        <taxon>Deinococcaceae</taxon>
        <taxon>Deinococcus</taxon>
    </lineage>
</organism>
<feature type="transmembrane region" description="Helical" evidence="12">
    <location>
        <begin position="123"/>
        <end position="143"/>
    </location>
</feature>
<keyword evidence="9" id="KW-1015">Disulfide bond</keyword>
<keyword evidence="7" id="KW-0560">Oxidoreductase</keyword>
<feature type="transmembrane region" description="Helical" evidence="12">
    <location>
        <begin position="62"/>
        <end position="81"/>
    </location>
</feature>
<sequence length="160" mass="17829">MNRSTRLYLAWVVALAATLGSLYLSEVLGYRPCKLCWYQRIGMYPLALMLGIAAFRDDLRVRMYAIPLALAGLLTALVQNAEIWGWIPTLKACSIDAGQEPCTTIWPLWSETFGQGFAALDSILTIPMLSMIAFALILALLAWPRQRTESATYTEGHDRA</sequence>
<dbReference type="InterPro" id="IPR012187">
    <property type="entry name" value="Disulphide_bond_form_BdbC"/>
</dbReference>
<evidence type="ECO:0000256" key="3">
    <source>
        <dbReference type="ARBA" id="ARBA00022448"/>
    </source>
</evidence>
<protein>
    <submittedName>
        <fullName evidence="13">Disulfide formation protein</fullName>
    </submittedName>
</protein>
<reference evidence="14" key="1">
    <citation type="journal article" date="2019" name="Int. J. Syst. Evol. Microbiol.">
        <title>The Global Catalogue of Microorganisms (GCM) 10K type strain sequencing project: providing services to taxonomists for standard genome sequencing and annotation.</title>
        <authorList>
            <consortium name="The Broad Institute Genomics Platform"/>
            <consortium name="The Broad Institute Genome Sequencing Center for Infectious Disease"/>
            <person name="Wu L."/>
            <person name="Ma J."/>
        </authorList>
    </citation>
    <scope>NUCLEOTIDE SEQUENCE [LARGE SCALE GENOMIC DNA]</scope>
    <source>
        <strain evidence="14">CGMCC 1.18439</strain>
    </source>
</reference>
<dbReference type="Pfam" id="PF02600">
    <property type="entry name" value="DsbB"/>
    <property type="match status" value="1"/>
</dbReference>
<keyword evidence="10" id="KW-0143">Chaperone</keyword>
<dbReference type="Proteomes" id="UP000632154">
    <property type="component" value="Unassembled WGS sequence"/>
</dbReference>
<evidence type="ECO:0000313" key="14">
    <source>
        <dbReference type="Proteomes" id="UP000632154"/>
    </source>
</evidence>
<comment type="subcellular location">
    <subcellularLocation>
        <location evidence="1">Membrane</location>
        <topology evidence="1">Multi-pass membrane protein</topology>
    </subcellularLocation>
</comment>
<keyword evidence="5" id="KW-0249">Electron transport</keyword>
<evidence type="ECO:0000256" key="4">
    <source>
        <dbReference type="ARBA" id="ARBA00022692"/>
    </source>
</evidence>
<dbReference type="InterPro" id="IPR003752">
    <property type="entry name" value="DiS_bond_form_DsbB/BdbC"/>
</dbReference>
<feature type="transmembrane region" description="Helical" evidence="12">
    <location>
        <begin position="37"/>
        <end position="55"/>
    </location>
</feature>
<dbReference type="EMBL" id="BNAL01000029">
    <property type="protein sequence ID" value="GHG07848.1"/>
    <property type="molecule type" value="Genomic_DNA"/>
</dbReference>